<proteinExistence type="inferred from homology"/>
<protein>
    <recommendedName>
        <fullName evidence="2">protein-tyrosine-phosphatase</fullName>
        <ecNumber evidence="2">3.1.3.48</ecNumber>
    </recommendedName>
</protein>
<dbReference type="EC" id="3.1.3.48" evidence="2"/>
<dbReference type="Gene3D" id="3.40.50.2300">
    <property type="match status" value="1"/>
</dbReference>
<dbReference type="InterPro" id="IPR036196">
    <property type="entry name" value="Ptyr_pPase_sf"/>
</dbReference>
<keyword evidence="8" id="KW-1185">Reference proteome</keyword>
<evidence type="ECO:0000313" key="8">
    <source>
        <dbReference type="Proteomes" id="UP000006383"/>
    </source>
</evidence>
<sequence length="201" mass="22411">MCRNALVKINFTAVVSPVQKQNTLAPNHMLIRHYSLAPTSILFVCAGNICRSPLAEGVMGYVLEKRGIRHVLIDSAGTNGYHTGEEPDERSIQVAAHHGLDISAQRCRQLTMADFSRFDLILGMDRYNMRMITQRQPARITARIGLFTEVAEGKPVEIPDPYYGEIGDFELVYRMVLTASTALADQFWPERAIKGQASSTI</sequence>
<dbReference type="PANTHER" id="PTHR11717">
    <property type="entry name" value="LOW MOLECULAR WEIGHT PROTEIN TYROSINE PHOSPHATASE"/>
    <property type="match status" value="1"/>
</dbReference>
<organism evidence="7 8">
    <name type="scientific">Brucella ovis (strain ATCC 25840 / 63/290 / NCTC 10512)</name>
    <dbReference type="NCBI Taxonomy" id="444178"/>
    <lineage>
        <taxon>Bacteria</taxon>
        <taxon>Pseudomonadati</taxon>
        <taxon>Pseudomonadota</taxon>
        <taxon>Alphaproteobacteria</taxon>
        <taxon>Hyphomicrobiales</taxon>
        <taxon>Brucellaceae</taxon>
        <taxon>Brucella/Ochrobactrum group</taxon>
        <taxon>Brucella</taxon>
    </lineage>
</organism>
<reference evidence="8" key="1">
    <citation type="journal article" date="2009" name="PLoS ONE">
        <title>Genome degradation in Brucella ovis corresponds with narrowing of its host range and tissue tropism.</title>
        <authorList>
            <person name="Tsolis R.M."/>
            <person name="Seshadri R."/>
            <person name="Santos R.L."/>
            <person name="Sangari F.J."/>
            <person name="Lobo J.M."/>
            <person name="de Jong M.F."/>
            <person name="Ren Q."/>
            <person name="Myers G."/>
            <person name="Brinkac L.M."/>
            <person name="Nelson W.C."/>
            <person name="Deboy R.T."/>
            <person name="Angiuoli S."/>
            <person name="Khouri H."/>
            <person name="Dimitrov G."/>
            <person name="Robinson J.R."/>
            <person name="Mulligan S."/>
            <person name="Walker R.L."/>
            <person name="Elzer P.E."/>
            <person name="Hassan K.A."/>
            <person name="Paulsen I.T."/>
        </authorList>
    </citation>
    <scope>NUCLEOTIDE SEQUENCE [LARGE SCALE GENOMIC DNA]</scope>
    <source>
        <strain evidence="8">ATCC 25840 / 63/290 / NCTC 10512</strain>
    </source>
</reference>
<dbReference type="CDD" id="cd16343">
    <property type="entry name" value="LMWPTP"/>
    <property type="match status" value="1"/>
</dbReference>
<keyword evidence="3 7" id="KW-0378">Hydrolase</keyword>
<feature type="active site" description="Proton donor" evidence="5">
    <location>
        <position position="160"/>
    </location>
</feature>
<evidence type="ECO:0000256" key="1">
    <source>
        <dbReference type="ARBA" id="ARBA00011063"/>
    </source>
</evidence>
<dbReference type="GO" id="GO:0004725">
    <property type="term" value="F:protein tyrosine phosphatase activity"/>
    <property type="evidence" value="ECO:0007669"/>
    <property type="project" value="UniProtKB-EC"/>
</dbReference>
<dbReference type="InterPro" id="IPR017867">
    <property type="entry name" value="Tyr_phospatase_low_mol_wt"/>
</dbReference>
<comment type="similarity">
    <text evidence="1">Belongs to the low molecular weight phosphotyrosine protein phosphatase family.</text>
</comment>
<dbReference type="AlphaFoldDB" id="A0A0H3AMM8"/>
<dbReference type="HOGENOM" id="CLU_071415_2_2_5"/>
<dbReference type="GeneID" id="45126469"/>
<evidence type="ECO:0000256" key="3">
    <source>
        <dbReference type="ARBA" id="ARBA00022801"/>
    </source>
</evidence>
<name>A0A0H3AMM8_BRUO2</name>
<dbReference type="RefSeq" id="WP_004686671.1">
    <property type="nucleotide sequence ID" value="NC_009505.1"/>
</dbReference>
<dbReference type="InterPro" id="IPR050438">
    <property type="entry name" value="LMW_PTPase"/>
</dbReference>
<dbReference type="KEGG" id="bov:BOV_0082"/>
<dbReference type="SMR" id="A0A0H3AMM8"/>
<dbReference type="SUPFAM" id="SSF52788">
    <property type="entry name" value="Phosphotyrosine protein phosphatases I"/>
    <property type="match status" value="1"/>
</dbReference>
<evidence type="ECO:0000313" key="7">
    <source>
        <dbReference type="EMBL" id="ABQ60573.1"/>
    </source>
</evidence>
<dbReference type="InterPro" id="IPR023485">
    <property type="entry name" value="Ptyr_pPase"/>
</dbReference>
<dbReference type="SMART" id="SM00226">
    <property type="entry name" value="LMWPc"/>
    <property type="match status" value="1"/>
</dbReference>
<evidence type="ECO:0000256" key="4">
    <source>
        <dbReference type="ARBA" id="ARBA00022912"/>
    </source>
</evidence>
<evidence type="ECO:0000256" key="2">
    <source>
        <dbReference type="ARBA" id="ARBA00013064"/>
    </source>
</evidence>
<dbReference type="Proteomes" id="UP000006383">
    <property type="component" value="Chromosome I"/>
</dbReference>
<dbReference type="EMBL" id="CP000708">
    <property type="protein sequence ID" value="ABQ60573.1"/>
    <property type="molecule type" value="Genomic_DNA"/>
</dbReference>
<gene>
    <name evidence="7" type="ordered locus">BOV_0082</name>
</gene>
<keyword evidence="4" id="KW-0904">Protein phosphatase</keyword>
<dbReference type="PANTHER" id="PTHR11717:SF7">
    <property type="entry name" value="LOW MOLECULAR WEIGHT PHOSPHOTYROSINE PROTEIN PHOSPHATASE"/>
    <property type="match status" value="1"/>
</dbReference>
<evidence type="ECO:0000256" key="5">
    <source>
        <dbReference type="PIRSR" id="PIRSR617867-1"/>
    </source>
</evidence>
<accession>A0A0H3AMM8</accession>
<feature type="active site" evidence="5">
    <location>
        <position position="51"/>
    </location>
</feature>
<dbReference type="Pfam" id="PF01451">
    <property type="entry name" value="LMWPc"/>
    <property type="match status" value="1"/>
</dbReference>
<evidence type="ECO:0000259" key="6">
    <source>
        <dbReference type="SMART" id="SM00226"/>
    </source>
</evidence>
<feature type="domain" description="Phosphotyrosine protein phosphatase I" evidence="6">
    <location>
        <begin position="39"/>
        <end position="186"/>
    </location>
</feature>
<dbReference type="PRINTS" id="PR00719">
    <property type="entry name" value="LMWPTPASE"/>
</dbReference>
<feature type="active site" description="Nucleophile" evidence="5">
    <location>
        <position position="45"/>
    </location>
</feature>